<keyword evidence="2" id="KW-0963">Cytoplasm</keyword>
<dbReference type="InterPro" id="IPR051552">
    <property type="entry name" value="HptR"/>
</dbReference>
<evidence type="ECO:0000313" key="12">
    <source>
        <dbReference type="Proteomes" id="UP000673394"/>
    </source>
</evidence>
<dbReference type="Gene3D" id="1.10.10.60">
    <property type="entry name" value="Homeodomain-like"/>
    <property type="match status" value="2"/>
</dbReference>
<evidence type="ECO:0000256" key="5">
    <source>
        <dbReference type="ARBA" id="ARBA00023015"/>
    </source>
</evidence>
<feature type="modified residue" description="4-aspartylphosphate" evidence="8">
    <location>
        <position position="55"/>
    </location>
</feature>
<dbReference type="InterPro" id="IPR009057">
    <property type="entry name" value="Homeodomain-like_sf"/>
</dbReference>
<dbReference type="SUPFAM" id="SSF46689">
    <property type="entry name" value="Homeodomain-like"/>
    <property type="match status" value="2"/>
</dbReference>
<dbReference type="RefSeq" id="WP_210657117.1">
    <property type="nucleotide sequence ID" value="NZ_JAGKSP010000002.1"/>
</dbReference>
<dbReference type="SMART" id="SM00342">
    <property type="entry name" value="HTH_ARAC"/>
    <property type="match status" value="1"/>
</dbReference>
<dbReference type="PROSITE" id="PS01124">
    <property type="entry name" value="HTH_ARAC_FAMILY_2"/>
    <property type="match status" value="1"/>
</dbReference>
<feature type="domain" description="HTH araC/xylS-type" evidence="9">
    <location>
        <begin position="433"/>
        <end position="531"/>
    </location>
</feature>
<proteinExistence type="predicted"/>
<dbReference type="SMART" id="SM00448">
    <property type="entry name" value="REC"/>
    <property type="match status" value="1"/>
</dbReference>
<dbReference type="SUPFAM" id="SSF52172">
    <property type="entry name" value="CheY-like"/>
    <property type="match status" value="1"/>
</dbReference>
<evidence type="ECO:0000256" key="7">
    <source>
        <dbReference type="ARBA" id="ARBA00023163"/>
    </source>
</evidence>
<comment type="subcellular location">
    <subcellularLocation>
        <location evidence="1">Cytoplasm</location>
    </subcellularLocation>
</comment>
<dbReference type="PROSITE" id="PS00041">
    <property type="entry name" value="HTH_ARAC_FAMILY_1"/>
    <property type="match status" value="1"/>
</dbReference>
<evidence type="ECO:0000256" key="4">
    <source>
        <dbReference type="ARBA" id="ARBA00023012"/>
    </source>
</evidence>
<dbReference type="Gene3D" id="3.40.50.2300">
    <property type="match status" value="1"/>
</dbReference>
<feature type="domain" description="Response regulatory" evidence="10">
    <location>
        <begin position="3"/>
        <end position="120"/>
    </location>
</feature>
<dbReference type="Pfam" id="PF12833">
    <property type="entry name" value="HTH_18"/>
    <property type="match status" value="1"/>
</dbReference>
<comment type="caution">
    <text evidence="11">The sequence shown here is derived from an EMBL/GenBank/DDBJ whole genome shotgun (WGS) entry which is preliminary data.</text>
</comment>
<evidence type="ECO:0000256" key="6">
    <source>
        <dbReference type="ARBA" id="ARBA00023125"/>
    </source>
</evidence>
<dbReference type="EMBL" id="JAGKSP010000002">
    <property type="protein sequence ID" value="MBP3962717.1"/>
    <property type="molecule type" value="Genomic_DNA"/>
</dbReference>
<evidence type="ECO:0000256" key="2">
    <source>
        <dbReference type="ARBA" id="ARBA00022490"/>
    </source>
</evidence>
<dbReference type="InterPro" id="IPR001789">
    <property type="entry name" value="Sig_transdc_resp-reg_receiver"/>
</dbReference>
<organism evidence="11 12">
    <name type="scientific">Paenibacillus lignilyticus</name>
    <dbReference type="NCBI Taxonomy" id="1172615"/>
    <lineage>
        <taxon>Bacteria</taxon>
        <taxon>Bacillati</taxon>
        <taxon>Bacillota</taxon>
        <taxon>Bacilli</taxon>
        <taxon>Bacillales</taxon>
        <taxon>Paenibacillaceae</taxon>
        <taxon>Paenibacillus</taxon>
    </lineage>
</organism>
<protein>
    <submittedName>
        <fullName evidence="11">Response regulator</fullName>
    </submittedName>
</protein>
<dbReference type="PANTHER" id="PTHR42713:SF3">
    <property type="entry name" value="TRANSCRIPTIONAL REGULATORY PROTEIN HPTR"/>
    <property type="match status" value="1"/>
</dbReference>
<keyword evidence="5" id="KW-0805">Transcription regulation</keyword>
<accession>A0ABS5C9P1</accession>
<keyword evidence="7" id="KW-0804">Transcription</keyword>
<dbReference type="PRINTS" id="PR00032">
    <property type="entry name" value="HTHARAC"/>
</dbReference>
<dbReference type="Pfam" id="PF00072">
    <property type="entry name" value="Response_reg"/>
    <property type="match status" value="1"/>
</dbReference>
<dbReference type="InterPro" id="IPR011006">
    <property type="entry name" value="CheY-like_superfamily"/>
</dbReference>
<reference evidence="11 12" key="1">
    <citation type="submission" date="2021-04" db="EMBL/GenBank/DDBJ databases">
        <title>Paenibacillus sp. DLE-14 whole genome sequence.</title>
        <authorList>
            <person name="Ham Y.J."/>
        </authorList>
    </citation>
    <scope>NUCLEOTIDE SEQUENCE [LARGE SCALE GENOMIC DNA]</scope>
    <source>
        <strain evidence="11 12">DLE-14</strain>
    </source>
</reference>
<evidence type="ECO:0000259" key="9">
    <source>
        <dbReference type="PROSITE" id="PS01124"/>
    </source>
</evidence>
<dbReference type="InterPro" id="IPR018060">
    <property type="entry name" value="HTH_AraC"/>
</dbReference>
<dbReference type="InterPro" id="IPR020449">
    <property type="entry name" value="Tscrpt_reg_AraC-type_HTH"/>
</dbReference>
<sequence>MINLFIVDDEDMEREGIRSLFDWNQLGITIIGEAWNGQAALEALVDVEPDIVITDVRMPGMNGLEFASRLKRHYPNVKFIFISGYEDFDAARNAVDVSAVAYLMKPINKETLMDTIAGAIGRIQEEKHREKEEVQLKHQVEESLPLLREQLLRDILLGIERIDDERTMQRAESYGLSLPVIPTAVMIVKAEELGADREDSEPLKTIAVYRELSGMIGEETSLPVVMTREGEYVVLIPCSPILAQEDMEEHLEQTAASWVQQLQRSTGVTLAIGIALAEDGIRSCPRYYRMARTAVGRKFYSGGQNVLWHEDDEGSRDDFPILVHRSKDELEEAIIAFDTSRIEQIVKTSLQGKSMKKEQAWFVAIDLLNTALQTLAEKKELVKAAFEQEKAPWEKLMLMDTIDSLAAWVVAYIQGIAELIKKNQGNRNEHIVQTIKQWVKSEYMTDLTINSIAGRVFLAPGYVRKLFKNHTGMTLKEYIVQTRMKNASELLRQPERKVNEVALAVGYENVSYFCAVFKNFYGISPGDFKDAYQILA</sequence>
<dbReference type="PROSITE" id="PS50110">
    <property type="entry name" value="RESPONSE_REGULATORY"/>
    <property type="match status" value="1"/>
</dbReference>
<evidence type="ECO:0000256" key="8">
    <source>
        <dbReference type="PROSITE-ProRule" id="PRU00169"/>
    </source>
</evidence>
<dbReference type="Pfam" id="PF17853">
    <property type="entry name" value="GGDEF_2"/>
    <property type="match status" value="1"/>
</dbReference>
<evidence type="ECO:0000313" key="11">
    <source>
        <dbReference type="EMBL" id="MBP3962717.1"/>
    </source>
</evidence>
<keyword evidence="4" id="KW-0902">Two-component regulatory system</keyword>
<keyword evidence="12" id="KW-1185">Reference proteome</keyword>
<dbReference type="Proteomes" id="UP000673394">
    <property type="component" value="Unassembled WGS sequence"/>
</dbReference>
<gene>
    <name evidence="11" type="ORF">I8J30_08370</name>
</gene>
<keyword evidence="3 8" id="KW-0597">Phosphoprotein</keyword>
<evidence type="ECO:0000256" key="1">
    <source>
        <dbReference type="ARBA" id="ARBA00004496"/>
    </source>
</evidence>
<dbReference type="PANTHER" id="PTHR42713">
    <property type="entry name" value="HISTIDINE KINASE-RELATED"/>
    <property type="match status" value="1"/>
</dbReference>
<dbReference type="InterPro" id="IPR041522">
    <property type="entry name" value="CdaR_GGDEF"/>
</dbReference>
<evidence type="ECO:0000256" key="3">
    <source>
        <dbReference type="ARBA" id="ARBA00022553"/>
    </source>
</evidence>
<keyword evidence="6" id="KW-0238">DNA-binding</keyword>
<dbReference type="CDD" id="cd17536">
    <property type="entry name" value="REC_YesN-like"/>
    <property type="match status" value="1"/>
</dbReference>
<evidence type="ECO:0000259" key="10">
    <source>
        <dbReference type="PROSITE" id="PS50110"/>
    </source>
</evidence>
<dbReference type="InterPro" id="IPR018062">
    <property type="entry name" value="HTH_AraC-typ_CS"/>
</dbReference>
<name>A0ABS5C9P1_9BACL</name>